<sequence>MTAAYNMSIAETIDCSPYCQDPPDVTLIINETEIPAHRSILSDQSEYFKAMFSNSFIEATSKKVVLKEINLKAFCVVYKYIYIKHSFAQLNEYLSTDALKYETLSFEELFEILACAHYLLVDFMIDAAIWRLKARGEETPGLLMNAAFEYSDDDFIFFATNRMLKKKKIFEDMSAAAVEYLLKERIDAPESVIFEALVRWMRVNPYYWYLFAGFLEHIDLYLLEKRHFDMLVEPINLVDRNFCQKLLTVQKAEAKDVQKIEDKNVINDDNKLRVVEGYVESRHPEEWFNPNKKNHVVIDLKKLFLINCVKLKLSPEVGSYASYTVSVSTDMRNWECVIDHSKYFCFGQQVLYFLERNVRFIRIQSNSRFSMETHVEALYSTEPPTIDPVTTLTVPHRNVIELKDFPKWSCDMRGLLTGVYLRDGEMSHRICRQGVMFYRFAQPYMINSFSFLLKEKSSFNIEIFDGNDGWKVVLQEYDVSGWRIARFKKQPVTIIKIVGIDAPTEAFYMYNFECPAYSGNHCIED</sequence>
<dbReference type="Pfam" id="PF00651">
    <property type="entry name" value="BTB"/>
    <property type="match status" value="1"/>
</dbReference>
<reference evidence="3" key="2">
    <citation type="submission" date="2020-10" db="UniProtKB">
        <authorList>
            <consortium name="WormBaseParasite"/>
        </authorList>
    </citation>
    <scope>IDENTIFICATION</scope>
</reference>
<dbReference type="PANTHER" id="PTHR46306">
    <property type="entry name" value="BTB/POZ DOMAIN-CONTAINING PROTEIN 9"/>
    <property type="match status" value="1"/>
</dbReference>
<evidence type="ECO:0000313" key="3">
    <source>
        <dbReference type="WBParaSite" id="Pan_g9005.t1"/>
    </source>
</evidence>
<evidence type="ECO:0000259" key="1">
    <source>
        <dbReference type="PROSITE" id="PS50097"/>
    </source>
</evidence>
<dbReference type="SMART" id="SM00225">
    <property type="entry name" value="BTB"/>
    <property type="match status" value="1"/>
</dbReference>
<dbReference type="PROSITE" id="PS50097">
    <property type="entry name" value="BTB"/>
    <property type="match status" value="1"/>
</dbReference>
<dbReference type="Proteomes" id="UP000492821">
    <property type="component" value="Unassembled WGS sequence"/>
</dbReference>
<dbReference type="AlphaFoldDB" id="A0A7E4W8T9"/>
<dbReference type="WBParaSite" id="Pan_g9005.t1">
    <property type="protein sequence ID" value="Pan_g9005.t1"/>
    <property type="gene ID" value="Pan_g9005"/>
</dbReference>
<dbReference type="InterPro" id="IPR011333">
    <property type="entry name" value="SKP1/BTB/POZ_sf"/>
</dbReference>
<dbReference type="GO" id="GO:0048512">
    <property type="term" value="P:circadian behavior"/>
    <property type="evidence" value="ECO:0007669"/>
    <property type="project" value="TreeGrafter"/>
</dbReference>
<dbReference type="SUPFAM" id="SSF54695">
    <property type="entry name" value="POZ domain"/>
    <property type="match status" value="1"/>
</dbReference>
<dbReference type="InterPro" id="IPR000210">
    <property type="entry name" value="BTB/POZ_dom"/>
</dbReference>
<organism evidence="2 3">
    <name type="scientific">Panagrellus redivivus</name>
    <name type="common">Microworm</name>
    <dbReference type="NCBI Taxonomy" id="6233"/>
    <lineage>
        <taxon>Eukaryota</taxon>
        <taxon>Metazoa</taxon>
        <taxon>Ecdysozoa</taxon>
        <taxon>Nematoda</taxon>
        <taxon>Chromadorea</taxon>
        <taxon>Rhabditida</taxon>
        <taxon>Tylenchina</taxon>
        <taxon>Panagrolaimomorpha</taxon>
        <taxon>Panagrolaimoidea</taxon>
        <taxon>Panagrolaimidae</taxon>
        <taxon>Panagrellus</taxon>
    </lineage>
</organism>
<dbReference type="PANTHER" id="PTHR46306:SF1">
    <property type="entry name" value="BTB_POZ DOMAIN-CONTAINING PROTEIN 9"/>
    <property type="match status" value="1"/>
</dbReference>
<evidence type="ECO:0000313" key="2">
    <source>
        <dbReference type="Proteomes" id="UP000492821"/>
    </source>
</evidence>
<dbReference type="InterPro" id="IPR052407">
    <property type="entry name" value="BTB_POZ_domain_cont_9"/>
</dbReference>
<dbReference type="InterPro" id="IPR008979">
    <property type="entry name" value="Galactose-bd-like_sf"/>
</dbReference>
<feature type="domain" description="BTB" evidence="1">
    <location>
        <begin position="23"/>
        <end position="82"/>
    </location>
</feature>
<dbReference type="GO" id="GO:0008344">
    <property type="term" value="P:adult locomotory behavior"/>
    <property type="evidence" value="ECO:0007669"/>
    <property type="project" value="TreeGrafter"/>
</dbReference>
<accession>A0A7E4W8T9</accession>
<name>A0A7E4W8T9_PANRE</name>
<protein>
    <submittedName>
        <fullName evidence="3">BTB domain-containing protein</fullName>
    </submittedName>
</protein>
<dbReference type="SUPFAM" id="SSF49785">
    <property type="entry name" value="Galactose-binding domain-like"/>
    <property type="match status" value="1"/>
</dbReference>
<dbReference type="Gene3D" id="3.30.710.10">
    <property type="entry name" value="Potassium Channel Kv1.1, Chain A"/>
    <property type="match status" value="1"/>
</dbReference>
<dbReference type="GO" id="GO:0050804">
    <property type="term" value="P:modulation of chemical synaptic transmission"/>
    <property type="evidence" value="ECO:0007669"/>
    <property type="project" value="TreeGrafter"/>
</dbReference>
<dbReference type="GO" id="GO:0005737">
    <property type="term" value="C:cytoplasm"/>
    <property type="evidence" value="ECO:0007669"/>
    <property type="project" value="TreeGrafter"/>
</dbReference>
<reference evidence="2" key="1">
    <citation type="journal article" date="2013" name="Genetics">
        <title>The draft genome and transcriptome of Panagrellus redivivus are shaped by the harsh demands of a free-living lifestyle.</title>
        <authorList>
            <person name="Srinivasan J."/>
            <person name="Dillman A.R."/>
            <person name="Macchietto M.G."/>
            <person name="Heikkinen L."/>
            <person name="Lakso M."/>
            <person name="Fracchia K.M."/>
            <person name="Antoshechkin I."/>
            <person name="Mortazavi A."/>
            <person name="Wong G."/>
            <person name="Sternberg P.W."/>
        </authorList>
    </citation>
    <scope>NUCLEOTIDE SEQUENCE [LARGE SCALE GENOMIC DNA]</scope>
    <source>
        <strain evidence="2">MT8872</strain>
    </source>
</reference>
<proteinExistence type="predicted"/>
<keyword evidence="2" id="KW-1185">Reference proteome</keyword>
<dbReference type="Gene3D" id="2.60.120.260">
    <property type="entry name" value="Galactose-binding domain-like"/>
    <property type="match status" value="1"/>
</dbReference>